<dbReference type="Pfam" id="PF00534">
    <property type="entry name" value="Glycos_transf_1"/>
    <property type="match status" value="1"/>
</dbReference>
<dbReference type="PANTHER" id="PTHR12526">
    <property type="entry name" value="GLYCOSYLTRANSFERASE"/>
    <property type="match status" value="1"/>
</dbReference>
<dbReference type="GO" id="GO:1901135">
    <property type="term" value="P:carbohydrate derivative metabolic process"/>
    <property type="evidence" value="ECO:0007669"/>
    <property type="project" value="UniProtKB-ARBA"/>
</dbReference>
<dbReference type="RefSeq" id="WP_143489185.1">
    <property type="nucleotide sequence ID" value="NZ_VJOY01000010.1"/>
</dbReference>
<dbReference type="PANTHER" id="PTHR12526:SF641">
    <property type="entry name" value="LIPOPOLYSACCHARIDE CORE BIOSYNTHESIS PROTEIN RFAG"/>
    <property type="match status" value="1"/>
</dbReference>
<proteinExistence type="predicted"/>
<dbReference type="InterPro" id="IPR001296">
    <property type="entry name" value="Glyco_trans_1"/>
</dbReference>
<gene>
    <name evidence="2" type="ORF">FM069_15055</name>
</gene>
<keyword evidence="2" id="KW-0808">Transferase</keyword>
<dbReference type="AlphaFoldDB" id="A0A553GX29"/>
<keyword evidence="3" id="KW-1185">Reference proteome</keyword>
<dbReference type="Gene3D" id="3.40.50.2000">
    <property type="entry name" value="Glycogen Phosphorylase B"/>
    <property type="match status" value="2"/>
</dbReference>
<accession>A0A553GX29</accession>
<dbReference type="OrthoDB" id="9802524at2"/>
<comment type="caution">
    <text evidence="2">The sequence shown here is derived from an EMBL/GenBank/DDBJ whole genome shotgun (WGS) entry which is preliminary data.</text>
</comment>
<organism evidence="2 3">
    <name type="scientific">Pseudomonas mangiferae</name>
    <dbReference type="NCBI Taxonomy" id="2593654"/>
    <lineage>
        <taxon>Bacteria</taxon>
        <taxon>Pseudomonadati</taxon>
        <taxon>Pseudomonadota</taxon>
        <taxon>Gammaproteobacteria</taxon>
        <taxon>Pseudomonadales</taxon>
        <taxon>Pseudomonadaceae</taxon>
        <taxon>Pseudomonas</taxon>
    </lineage>
</organism>
<evidence type="ECO:0000313" key="3">
    <source>
        <dbReference type="Proteomes" id="UP000315235"/>
    </source>
</evidence>
<dbReference type="GO" id="GO:0016757">
    <property type="term" value="F:glycosyltransferase activity"/>
    <property type="evidence" value="ECO:0007669"/>
    <property type="project" value="InterPro"/>
</dbReference>
<dbReference type="SUPFAM" id="SSF53756">
    <property type="entry name" value="UDP-Glycosyltransferase/glycogen phosphorylase"/>
    <property type="match status" value="1"/>
</dbReference>
<evidence type="ECO:0000259" key="1">
    <source>
        <dbReference type="Pfam" id="PF00534"/>
    </source>
</evidence>
<name>A0A553GX29_9PSED</name>
<reference evidence="2 3" key="1">
    <citation type="submission" date="2019-07" db="EMBL/GenBank/DDBJ databases">
        <title>Pseudomonas mangiferae sp. nov., isolated from bark of mango tree in Thailand.</title>
        <authorList>
            <person name="Srisuk N."/>
            <person name="Anurat P."/>
        </authorList>
    </citation>
    <scope>NUCLEOTIDE SEQUENCE [LARGE SCALE GENOMIC DNA]</scope>
    <source>
        <strain evidence="2 3">DMKU_BBB3-04</strain>
    </source>
</reference>
<dbReference type="Proteomes" id="UP000315235">
    <property type="component" value="Unassembled WGS sequence"/>
</dbReference>
<evidence type="ECO:0000313" key="2">
    <source>
        <dbReference type="EMBL" id="TRX74059.1"/>
    </source>
</evidence>
<dbReference type="CDD" id="cd03801">
    <property type="entry name" value="GT4_PimA-like"/>
    <property type="match status" value="1"/>
</dbReference>
<dbReference type="EMBL" id="VJOY01000010">
    <property type="protein sequence ID" value="TRX74059.1"/>
    <property type="molecule type" value="Genomic_DNA"/>
</dbReference>
<feature type="domain" description="Glycosyl transferase family 1" evidence="1">
    <location>
        <begin position="184"/>
        <end position="348"/>
    </location>
</feature>
<sequence>MHLAFILYKYFPFGGLQRDFLRIALECQRRGHGIRVYTPIWEGEVPAGFDVRVVPVKALFNHRRNEKLQAWVEADLARDPVDRVVGFNKMPGLDVYYAADGCFEDKAQTLRNGLYRQWGRYRHFADYERAVFDPASKTEILMISEVQQPLFVKHYGTPAARFHLLPPGIAADRRAPANAAEIRTAFRREFGLGDDERLVVQIGSGFKTKGLDRTLKAVAALPRALRGRTRLIAIGQDDPKPFLLQMKALGIADRVSILKGRSDIPRFLLGADLLIHPAYNENTGTVLLEALVAGLPVLVTDVCGYAHYIADADAGQVLPSPFEQPRLDRGLADMLADDEARARWSRNGLAFAEHADLYSMPERAADVILDDARPVGHEAARR</sequence>
<protein>
    <submittedName>
        <fullName evidence="2">Glycosyltransferase family 4 protein</fullName>
    </submittedName>
</protein>